<dbReference type="Pfam" id="PF02397">
    <property type="entry name" value="Bac_transf"/>
    <property type="match status" value="1"/>
</dbReference>
<gene>
    <name evidence="5" type="ORF">ENQ20_07730</name>
</gene>
<feature type="domain" description="Bacterial sugar transferase" evidence="4">
    <location>
        <begin position="360"/>
        <end position="547"/>
    </location>
</feature>
<dbReference type="SUPFAM" id="SSF53448">
    <property type="entry name" value="Nucleotide-diphospho-sugar transferases"/>
    <property type="match status" value="1"/>
</dbReference>
<dbReference type="InterPro" id="IPR001173">
    <property type="entry name" value="Glyco_trans_2-like"/>
</dbReference>
<organism evidence="5">
    <name type="scientific">Caldilinea aerophila</name>
    <dbReference type="NCBI Taxonomy" id="133453"/>
    <lineage>
        <taxon>Bacteria</taxon>
        <taxon>Bacillati</taxon>
        <taxon>Chloroflexota</taxon>
        <taxon>Caldilineae</taxon>
        <taxon>Caldilineales</taxon>
        <taxon>Caldilineaceae</taxon>
        <taxon>Caldilinea</taxon>
    </lineage>
</organism>
<dbReference type="Gene3D" id="3.90.550.10">
    <property type="entry name" value="Spore Coat Polysaccharide Biosynthesis Protein SpsA, Chain A"/>
    <property type="match status" value="1"/>
</dbReference>
<feature type="transmembrane region" description="Helical" evidence="2">
    <location>
        <begin position="285"/>
        <end position="304"/>
    </location>
</feature>
<evidence type="ECO:0000256" key="2">
    <source>
        <dbReference type="SAM" id="Phobius"/>
    </source>
</evidence>
<name>A0A7C1JXU7_9CHLR</name>
<dbReference type="PANTHER" id="PTHR30576">
    <property type="entry name" value="COLANIC BIOSYNTHESIS UDP-GLUCOSE LIPID CARRIER TRANSFERASE"/>
    <property type="match status" value="1"/>
</dbReference>
<keyword evidence="5" id="KW-0808">Transferase</keyword>
<evidence type="ECO:0000313" key="5">
    <source>
        <dbReference type="EMBL" id="HDX31370.1"/>
    </source>
</evidence>
<evidence type="ECO:0000259" key="3">
    <source>
        <dbReference type="Pfam" id="PF00535"/>
    </source>
</evidence>
<feature type="transmembrane region" description="Helical" evidence="2">
    <location>
        <begin position="260"/>
        <end position="279"/>
    </location>
</feature>
<dbReference type="Pfam" id="PF00535">
    <property type="entry name" value="Glycos_transf_2"/>
    <property type="match status" value="1"/>
</dbReference>
<keyword evidence="2" id="KW-0472">Membrane</keyword>
<comment type="similarity">
    <text evidence="1">Belongs to the bacterial sugar transferase family.</text>
</comment>
<feature type="domain" description="Glycosyltransferase 2-like" evidence="3">
    <location>
        <begin position="13"/>
        <end position="174"/>
    </location>
</feature>
<keyword evidence="2" id="KW-1133">Transmembrane helix</keyword>
<accession>A0A7C1JXU7</accession>
<dbReference type="AlphaFoldDB" id="A0A7C1JXU7"/>
<sequence>MNGPMQSETLLCSVIVPVYNGAEVIKRCLDALATQTVAPERYEVIVVNDGSTDDTATVIERWRSLHPQIQLTLLSQANAGPAAARNCGAAAARAPLLLFTDADCAPTPTWIEAMTAPFADLDVVGAKGVYVTEQTGLVPRFVQAEYEDRYDRMSRQTQIDFIDTYSAAYRRIIFLENNGFDPIFTTSSVEDQEFSFRLAQKGYRLVFAPAARVSHLHDRSVGEYFWRKYYIGFWKALMIRWHPERMVQDSHTPQVLKMQIVLLAAIIGLTPLALLGLLWPPLSWLWALVAALAFLFLLATLPFVRKLARRSFALALIGPPMLVVRALALGSGYLIGTIHFAGTPPGARQPVISGWQRLVKRAIDIVGALIGLTISIPLVAIAAIAIKLESPGPVFFWQVRIGENGRPFRIVKLRTMVVDAEARLPELIDLEHLEEPAFKLKNDPRVTRVGRILRRISLDEVPQFYNVLRGEMSLVGPRPEEERIVRLYQDHHRKRLAIKPGMTGPMQVNGRGDLSFAERLQMELDYIEHYSLRRDFEILLRTLPVIIRGNGAH</sequence>
<evidence type="ECO:0000256" key="1">
    <source>
        <dbReference type="ARBA" id="ARBA00006464"/>
    </source>
</evidence>
<keyword evidence="2" id="KW-0812">Transmembrane</keyword>
<dbReference type="GO" id="GO:0016780">
    <property type="term" value="F:phosphotransferase activity, for other substituted phosphate groups"/>
    <property type="evidence" value="ECO:0007669"/>
    <property type="project" value="TreeGrafter"/>
</dbReference>
<dbReference type="EMBL" id="DSMG01000083">
    <property type="protein sequence ID" value="HDX31370.1"/>
    <property type="molecule type" value="Genomic_DNA"/>
</dbReference>
<feature type="transmembrane region" description="Helical" evidence="2">
    <location>
        <begin position="365"/>
        <end position="386"/>
    </location>
</feature>
<dbReference type="PANTHER" id="PTHR30576:SF10">
    <property type="entry name" value="SLL5057 PROTEIN"/>
    <property type="match status" value="1"/>
</dbReference>
<dbReference type="InterPro" id="IPR003362">
    <property type="entry name" value="Bact_transf"/>
</dbReference>
<reference evidence="5" key="1">
    <citation type="journal article" date="2020" name="mSystems">
        <title>Genome- and Community-Level Interaction Insights into Carbon Utilization and Element Cycling Functions of Hydrothermarchaeota in Hydrothermal Sediment.</title>
        <authorList>
            <person name="Zhou Z."/>
            <person name="Liu Y."/>
            <person name="Xu W."/>
            <person name="Pan J."/>
            <person name="Luo Z.H."/>
            <person name="Li M."/>
        </authorList>
    </citation>
    <scope>NUCLEOTIDE SEQUENCE [LARGE SCALE GENOMIC DNA]</scope>
    <source>
        <strain evidence="5">SpSt-289</strain>
    </source>
</reference>
<evidence type="ECO:0000259" key="4">
    <source>
        <dbReference type="Pfam" id="PF02397"/>
    </source>
</evidence>
<proteinExistence type="inferred from homology"/>
<dbReference type="InterPro" id="IPR029044">
    <property type="entry name" value="Nucleotide-diphossugar_trans"/>
</dbReference>
<comment type="caution">
    <text evidence="5">The sequence shown here is derived from an EMBL/GenBank/DDBJ whole genome shotgun (WGS) entry which is preliminary data.</text>
</comment>
<protein>
    <submittedName>
        <fullName evidence="5">Glycosyltransferase</fullName>
    </submittedName>
</protein>